<dbReference type="AlphaFoldDB" id="A0A2D2AV48"/>
<accession>A0A2D2AV48</accession>
<evidence type="ECO:0000313" key="1">
    <source>
        <dbReference type="EMBL" id="ATQ41880.1"/>
    </source>
</evidence>
<reference evidence="1 2" key="1">
    <citation type="submission" date="2017-10" db="EMBL/GenBank/DDBJ databases">
        <title>Genome sequence of Caulobacter mirabilis FWC38.</title>
        <authorList>
            <person name="Fiebig A."/>
            <person name="Crosson S."/>
        </authorList>
    </citation>
    <scope>NUCLEOTIDE SEQUENCE [LARGE SCALE GENOMIC DNA]</scope>
    <source>
        <strain evidence="1 2">FWC 38</strain>
    </source>
</reference>
<sequence>MLPSQNRIWSVIMRTFSFYIHDRRYSVPTLQLVTVRDEDRARELARQRLEETEEHLAVEVTEGAVELFRVSREAAL</sequence>
<organism evidence="1 2">
    <name type="scientific">Caulobacter mirabilis</name>
    <dbReference type="NCBI Taxonomy" id="69666"/>
    <lineage>
        <taxon>Bacteria</taxon>
        <taxon>Pseudomonadati</taxon>
        <taxon>Pseudomonadota</taxon>
        <taxon>Alphaproteobacteria</taxon>
        <taxon>Caulobacterales</taxon>
        <taxon>Caulobacteraceae</taxon>
        <taxon>Caulobacter</taxon>
    </lineage>
</organism>
<protein>
    <submittedName>
        <fullName evidence="1">Uncharacterized protein</fullName>
    </submittedName>
</protein>
<proteinExistence type="predicted"/>
<dbReference type="KEGG" id="cmb:CSW64_05355"/>
<dbReference type="Proteomes" id="UP000228945">
    <property type="component" value="Chromosome"/>
</dbReference>
<evidence type="ECO:0000313" key="2">
    <source>
        <dbReference type="Proteomes" id="UP000228945"/>
    </source>
</evidence>
<keyword evidence="2" id="KW-1185">Reference proteome</keyword>
<dbReference type="EMBL" id="CP024201">
    <property type="protein sequence ID" value="ATQ41880.1"/>
    <property type="molecule type" value="Genomic_DNA"/>
</dbReference>
<name>A0A2D2AV48_9CAUL</name>
<gene>
    <name evidence="1" type="ORF">CSW64_05355</name>
</gene>